<keyword evidence="3 5" id="KW-0808">Transferase</keyword>
<sequence length="281" mass="32774">MEYRVKQLSVIVITNNSEKNIDLTLSSIVCQQEVDDIECVVVDQGSLDDTLKIVESYKDRVNLKIIKYKSDKFSLMNKAIREASGVYISLLDSGSCFASQSSVYDALSYFDKDKCHAVYIGTEAIDSKIFAECRLNYQDFMVKREVYLKYPFNTSYAQAAYYDFLLKCFSIKEFKFINIYSNLISPSILNAEEQFKFEIESLMILSKYAKDDCIRRNNYYINLAKEETVRQKSRIRELISLNRERNNELKAIKLTSEYKLGLFLFNFLKVFGIRVSRQKGR</sequence>
<evidence type="ECO:0000256" key="2">
    <source>
        <dbReference type="ARBA" id="ARBA00022676"/>
    </source>
</evidence>
<dbReference type="Gene3D" id="3.90.550.10">
    <property type="entry name" value="Spore Coat Polysaccharide Biosynthesis Protein SpsA, Chain A"/>
    <property type="match status" value="1"/>
</dbReference>
<comment type="similarity">
    <text evidence="1">Belongs to the glycosyltransferase 2 family.</text>
</comment>
<proteinExistence type="inferred from homology"/>
<dbReference type="EMBL" id="JOUE01000006">
    <property type="protein sequence ID" value="KFJ42219.1"/>
    <property type="molecule type" value="Genomic_DNA"/>
</dbReference>
<dbReference type="Pfam" id="PF00535">
    <property type="entry name" value="Glycos_transf_2"/>
    <property type="match status" value="1"/>
</dbReference>
<dbReference type="SUPFAM" id="SSF53448">
    <property type="entry name" value="Nucleotide-diphospho-sugar transferases"/>
    <property type="match status" value="1"/>
</dbReference>
<dbReference type="PANTHER" id="PTHR43630:SF1">
    <property type="entry name" value="POLY-BETA-1,6-N-ACETYL-D-GLUCOSAMINE SYNTHASE"/>
    <property type="match status" value="1"/>
</dbReference>
<evidence type="ECO:0000259" key="4">
    <source>
        <dbReference type="Pfam" id="PF00535"/>
    </source>
</evidence>
<dbReference type="PANTHER" id="PTHR43630">
    <property type="entry name" value="POLY-BETA-1,6-N-ACETYL-D-GLUCOSAMINE SYNTHASE"/>
    <property type="match status" value="1"/>
</dbReference>
<evidence type="ECO:0000256" key="1">
    <source>
        <dbReference type="ARBA" id="ARBA00006739"/>
    </source>
</evidence>
<protein>
    <submittedName>
        <fullName evidence="5">Glycosyl transferase 2 family protein</fullName>
    </submittedName>
</protein>
<dbReference type="Proteomes" id="UP000029117">
    <property type="component" value="Unassembled WGS sequence"/>
</dbReference>
<gene>
    <name evidence="5" type="ORF">DR78_448</name>
</gene>
<keyword evidence="2" id="KW-0328">Glycosyltransferase</keyword>
<dbReference type="InterPro" id="IPR001173">
    <property type="entry name" value="Glyco_trans_2-like"/>
</dbReference>
<dbReference type="AlphaFoldDB" id="A0AAW3DAC2"/>
<dbReference type="GO" id="GO:0016757">
    <property type="term" value="F:glycosyltransferase activity"/>
    <property type="evidence" value="ECO:0007669"/>
    <property type="project" value="UniProtKB-KW"/>
</dbReference>
<evidence type="ECO:0000313" key="5">
    <source>
        <dbReference type="EMBL" id="KFJ42219.1"/>
    </source>
</evidence>
<accession>A0AAW3DAC2</accession>
<reference evidence="5 6" key="1">
    <citation type="submission" date="2014-04" db="EMBL/GenBank/DDBJ databases">
        <authorList>
            <person name="Bishop-Lilly K.A."/>
            <person name="Broomall S.M."/>
            <person name="Chain P.S."/>
            <person name="Chertkov O."/>
            <person name="Coyne S.R."/>
            <person name="Daligault H.E."/>
            <person name="Davenport K.W."/>
            <person name="Erkkila T."/>
            <person name="Frey K.G."/>
            <person name="Gibbons H.S."/>
            <person name="Gu W."/>
            <person name="Jaissle J."/>
            <person name="Johnson S.L."/>
            <person name="Koroleva G.I."/>
            <person name="Ladner J.T."/>
            <person name="Lo C.-C."/>
            <person name="Minogue T.D."/>
            <person name="Munk C."/>
            <person name="Palacios G.F."/>
            <person name="Redden C.L."/>
            <person name="Rosenzweig C.N."/>
            <person name="Scholz M.B."/>
            <person name="Teshima H."/>
            <person name="Xu Y."/>
        </authorList>
    </citation>
    <scope>NUCLEOTIDE SEQUENCE [LARGE SCALE GENOMIC DNA]</scope>
    <source>
        <strain evidence="5 6">FAJ</strain>
    </source>
</reference>
<feature type="domain" description="Glycosyltransferase 2-like" evidence="4">
    <location>
        <begin position="9"/>
        <end position="131"/>
    </location>
</feature>
<organism evidence="5 6">
    <name type="scientific">Francisella philomiragia</name>
    <dbReference type="NCBI Taxonomy" id="28110"/>
    <lineage>
        <taxon>Bacteria</taxon>
        <taxon>Pseudomonadati</taxon>
        <taxon>Pseudomonadota</taxon>
        <taxon>Gammaproteobacteria</taxon>
        <taxon>Thiotrichales</taxon>
        <taxon>Francisellaceae</taxon>
        <taxon>Francisella</taxon>
    </lineage>
</organism>
<dbReference type="InterPro" id="IPR029044">
    <property type="entry name" value="Nucleotide-diphossugar_trans"/>
</dbReference>
<evidence type="ECO:0000313" key="6">
    <source>
        <dbReference type="Proteomes" id="UP000029117"/>
    </source>
</evidence>
<evidence type="ECO:0000256" key="3">
    <source>
        <dbReference type="ARBA" id="ARBA00022679"/>
    </source>
</evidence>
<comment type="caution">
    <text evidence="5">The sequence shown here is derived from an EMBL/GenBank/DDBJ whole genome shotgun (WGS) entry which is preliminary data.</text>
</comment>
<name>A0AAW3DAC2_9GAMM</name>